<dbReference type="AlphaFoldDB" id="A0A2W4CIN6"/>
<proteinExistence type="predicted"/>
<evidence type="ECO:0000313" key="5">
    <source>
        <dbReference type="EMBL" id="PZM10475.1"/>
    </source>
</evidence>
<evidence type="ECO:0000256" key="3">
    <source>
        <dbReference type="ARBA" id="ARBA00023163"/>
    </source>
</evidence>
<protein>
    <recommendedName>
        <fullName evidence="4">HTH araC/xylS-type domain-containing protein</fullName>
    </recommendedName>
</protein>
<dbReference type="RefSeq" id="WP_111162615.1">
    <property type="nucleotide sequence ID" value="NZ_PCDP01000050.1"/>
</dbReference>
<dbReference type="Proteomes" id="UP000248925">
    <property type="component" value="Unassembled WGS sequence"/>
</dbReference>
<organism evidence="5 6">
    <name type="scientific">Rhizobium tubonense</name>
    <dbReference type="NCBI Taxonomy" id="484088"/>
    <lineage>
        <taxon>Bacteria</taxon>
        <taxon>Pseudomonadati</taxon>
        <taxon>Pseudomonadota</taxon>
        <taxon>Alphaproteobacteria</taxon>
        <taxon>Hyphomicrobiales</taxon>
        <taxon>Rhizobiaceae</taxon>
        <taxon>Rhizobium/Agrobacterium group</taxon>
        <taxon>Rhizobium</taxon>
    </lineage>
</organism>
<dbReference type="OrthoDB" id="9793400at2"/>
<dbReference type="PANTHER" id="PTHR46796:SF6">
    <property type="entry name" value="ARAC SUBFAMILY"/>
    <property type="match status" value="1"/>
</dbReference>
<dbReference type="PROSITE" id="PS01124">
    <property type="entry name" value="HTH_ARAC_FAMILY_2"/>
    <property type="match status" value="1"/>
</dbReference>
<dbReference type="SUPFAM" id="SSF46689">
    <property type="entry name" value="Homeodomain-like"/>
    <property type="match status" value="2"/>
</dbReference>
<dbReference type="Pfam" id="PF12833">
    <property type="entry name" value="HTH_18"/>
    <property type="match status" value="1"/>
</dbReference>
<gene>
    <name evidence="5" type="ORF">CPY51_23265</name>
</gene>
<dbReference type="PROSITE" id="PS00041">
    <property type="entry name" value="HTH_ARAC_FAMILY_1"/>
    <property type="match status" value="1"/>
</dbReference>
<dbReference type="GO" id="GO:0003700">
    <property type="term" value="F:DNA-binding transcription factor activity"/>
    <property type="evidence" value="ECO:0007669"/>
    <property type="project" value="InterPro"/>
</dbReference>
<dbReference type="InterPro" id="IPR050204">
    <property type="entry name" value="AraC_XylS_family_regulators"/>
</dbReference>
<dbReference type="InterPro" id="IPR018060">
    <property type="entry name" value="HTH_AraC"/>
</dbReference>
<dbReference type="PANTHER" id="PTHR46796">
    <property type="entry name" value="HTH-TYPE TRANSCRIPTIONAL ACTIVATOR RHAS-RELATED"/>
    <property type="match status" value="1"/>
</dbReference>
<keyword evidence="6" id="KW-1185">Reference proteome</keyword>
<evidence type="ECO:0000313" key="6">
    <source>
        <dbReference type="Proteomes" id="UP000248925"/>
    </source>
</evidence>
<reference evidence="5 6" key="1">
    <citation type="journal article" date="2018" name="Sci. Rep.">
        <title>Rhizobium tumorigenes sp. nov., a novel plant tumorigenic bacterium isolated from cane gall tumors on thornless blackberry.</title>
        <authorList>
            <person name="Kuzmanovi N."/>
            <person name="Smalla K."/>
            <person name="Gronow S."/>
            <person name="PuBawska J."/>
        </authorList>
    </citation>
    <scope>NUCLEOTIDE SEQUENCE [LARGE SCALE GENOMIC DNA]</scope>
    <source>
        <strain evidence="5 6">CCBAU 85046</strain>
    </source>
</reference>
<dbReference type="InterPro" id="IPR020449">
    <property type="entry name" value="Tscrpt_reg_AraC-type_HTH"/>
</dbReference>
<keyword evidence="1" id="KW-0805">Transcription regulation</keyword>
<dbReference type="SMART" id="SM00342">
    <property type="entry name" value="HTH_ARAC"/>
    <property type="match status" value="1"/>
</dbReference>
<dbReference type="InterPro" id="IPR018062">
    <property type="entry name" value="HTH_AraC-typ_CS"/>
</dbReference>
<evidence type="ECO:0000256" key="1">
    <source>
        <dbReference type="ARBA" id="ARBA00023015"/>
    </source>
</evidence>
<keyword evidence="2" id="KW-0238">DNA-binding</keyword>
<evidence type="ECO:0000256" key="2">
    <source>
        <dbReference type="ARBA" id="ARBA00023125"/>
    </source>
</evidence>
<dbReference type="PRINTS" id="PR00032">
    <property type="entry name" value="HTHARAC"/>
</dbReference>
<evidence type="ECO:0000259" key="4">
    <source>
        <dbReference type="PROSITE" id="PS01124"/>
    </source>
</evidence>
<dbReference type="InterPro" id="IPR009057">
    <property type="entry name" value="Homeodomain-like_sf"/>
</dbReference>
<accession>A0A2W4CIN6</accession>
<feature type="domain" description="HTH araC/xylS-type" evidence="4">
    <location>
        <begin position="194"/>
        <end position="292"/>
    </location>
</feature>
<comment type="caution">
    <text evidence="5">The sequence shown here is derived from an EMBL/GenBank/DDBJ whole genome shotgun (WGS) entry which is preliminary data.</text>
</comment>
<keyword evidence="3" id="KW-0804">Transcription</keyword>
<sequence length="295" mass="31435">MKPAPEQMKPVAETIAAFGAPVFMHAVGDGPSPTAVIARWRHHGAEFDVTASDALCVAISMQDVKYIWQQTGKVADRADIGVGSLSVLPPHEGIRVSVQGEADVLRIFLRETFLDAAVDGQFACLALFNSHDSELLAAAMQLFVAATRGDPDDSLLLESGVHRLAARLVDRDGRQASGPARGGLARTARRRVDDMVIAALDDTTSQSLTLGALASAACLSVNHFIRAFHQQTGVTPHRHVVLRRLERAIALLKKPGISVGEVADGVGFATPAHFVATFRRTLGVTPGAFRAALLR</sequence>
<dbReference type="Gene3D" id="1.10.10.60">
    <property type="entry name" value="Homeodomain-like"/>
    <property type="match status" value="1"/>
</dbReference>
<dbReference type="EMBL" id="PCDP01000050">
    <property type="protein sequence ID" value="PZM10475.1"/>
    <property type="molecule type" value="Genomic_DNA"/>
</dbReference>
<name>A0A2W4CIN6_9HYPH</name>
<dbReference type="GO" id="GO:0043565">
    <property type="term" value="F:sequence-specific DNA binding"/>
    <property type="evidence" value="ECO:0007669"/>
    <property type="project" value="InterPro"/>
</dbReference>